<comment type="caution">
    <text evidence="1">The sequence shown here is derived from an EMBL/GenBank/DDBJ whole genome shotgun (WGS) entry which is preliminary data.</text>
</comment>
<name>A0A177ARG4_9BILA</name>
<dbReference type="AlphaFoldDB" id="A0A177ARG4"/>
<reference evidence="1 2" key="1">
    <citation type="submission" date="2016-04" db="EMBL/GenBank/DDBJ databases">
        <title>The genome of Intoshia linei affirms orthonectids as highly simplified spiralians.</title>
        <authorList>
            <person name="Mikhailov K.V."/>
            <person name="Slusarev G.S."/>
            <person name="Nikitin M.A."/>
            <person name="Logacheva M.D."/>
            <person name="Penin A."/>
            <person name="Aleoshin V."/>
            <person name="Panchin Y.V."/>
        </authorList>
    </citation>
    <scope>NUCLEOTIDE SEQUENCE [LARGE SCALE GENOMIC DNA]</scope>
    <source>
        <strain evidence="1">Intl2013</strain>
        <tissue evidence="1">Whole animal</tissue>
    </source>
</reference>
<sequence length="82" mass="9039">MNRSNVKIYIQCVEGKDPIKYFGMKVTYADLTANDSKSAFEAISKAVATEYVQSEECKSFPLINAQPIGFPGIGNNLMQSIN</sequence>
<dbReference type="Proteomes" id="UP000078046">
    <property type="component" value="Unassembled WGS sequence"/>
</dbReference>
<keyword evidence="2" id="KW-1185">Reference proteome</keyword>
<protein>
    <submittedName>
        <fullName evidence="1">Uncharacterized protein</fullName>
    </submittedName>
</protein>
<evidence type="ECO:0000313" key="1">
    <source>
        <dbReference type="EMBL" id="OAF64607.1"/>
    </source>
</evidence>
<proteinExistence type="predicted"/>
<evidence type="ECO:0000313" key="2">
    <source>
        <dbReference type="Proteomes" id="UP000078046"/>
    </source>
</evidence>
<dbReference type="EMBL" id="LWCA01001722">
    <property type="protein sequence ID" value="OAF64607.1"/>
    <property type="molecule type" value="Genomic_DNA"/>
</dbReference>
<accession>A0A177ARG4</accession>
<organism evidence="1 2">
    <name type="scientific">Intoshia linei</name>
    <dbReference type="NCBI Taxonomy" id="1819745"/>
    <lineage>
        <taxon>Eukaryota</taxon>
        <taxon>Metazoa</taxon>
        <taxon>Spiralia</taxon>
        <taxon>Lophotrochozoa</taxon>
        <taxon>Mesozoa</taxon>
        <taxon>Orthonectida</taxon>
        <taxon>Rhopaluridae</taxon>
        <taxon>Intoshia</taxon>
    </lineage>
</organism>
<gene>
    <name evidence="1" type="ORF">A3Q56_07676</name>
</gene>